<dbReference type="PANTHER" id="PTHR45624">
    <property type="entry name" value="MITOCHONDRIAL BASIC AMINO ACIDS TRANSPORTER-RELATED"/>
    <property type="match status" value="1"/>
</dbReference>
<evidence type="ECO:0000256" key="6">
    <source>
        <dbReference type="ARBA" id="ARBA00022989"/>
    </source>
</evidence>
<dbReference type="GO" id="GO:0031966">
    <property type="term" value="C:mitochondrial membrane"/>
    <property type="evidence" value="ECO:0007669"/>
    <property type="project" value="UniProtKB-SubCell"/>
</dbReference>
<evidence type="ECO:0000256" key="9">
    <source>
        <dbReference type="PROSITE-ProRule" id="PRU00282"/>
    </source>
</evidence>
<comment type="similarity">
    <text evidence="2 10">Belongs to the mitochondrial carrier (TC 2.A.29) family.</text>
</comment>
<dbReference type="InterPro" id="IPR018108">
    <property type="entry name" value="MCP_transmembrane"/>
</dbReference>
<evidence type="ECO:0000256" key="5">
    <source>
        <dbReference type="ARBA" id="ARBA00022737"/>
    </source>
</evidence>
<keyword evidence="8 9" id="KW-0472">Membrane</keyword>
<evidence type="ECO:0000256" key="2">
    <source>
        <dbReference type="ARBA" id="ARBA00006375"/>
    </source>
</evidence>
<keyword evidence="4 9" id="KW-0812">Transmembrane</keyword>
<proteinExistence type="inferred from homology"/>
<organism evidence="11">
    <name type="scientific">Schistocephalus solidus</name>
    <name type="common">Tapeworm</name>
    <dbReference type="NCBI Taxonomy" id="70667"/>
    <lineage>
        <taxon>Eukaryota</taxon>
        <taxon>Metazoa</taxon>
        <taxon>Spiralia</taxon>
        <taxon>Lophotrochozoa</taxon>
        <taxon>Platyhelminthes</taxon>
        <taxon>Cestoda</taxon>
        <taxon>Eucestoda</taxon>
        <taxon>Diphyllobothriidea</taxon>
        <taxon>Diphyllobothriidae</taxon>
        <taxon>Schistocephalus</taxon>
    </lineage>
</organism>
<keyword evidence="7" id="KW-0496">Mitochondrion</keyword>
<evidence type="ECO:0000313" key="11">
    <source>
        <dbReference type="EMBL" id="JAP59952.1"/>
    </source>
</evidence>
<sequence length="323" mass="34994">MEAAVSDGLFGMISGLIGGVACVYVGQPMDTIKVKMQTFPDIHKNAFSCIKNIWLKEGIIRGFYAGILPALSGGVSENVALFTAMPFCQRLVTYFAGKESVKELNLLQLATAGSCCGFFTSLVMCPNELIKCKMQSSREVAQLTKSNVLQTQSSFWSVFRGIISQDGPKGLYKGYTCTLARELPGLFLYVGGNETARFLMTPPHKATDDLSPLCTAIAGGFGGFCLWSVIFPLDAVKSRIQVGRTSAASFMTSEANMGAFTTPSPRVVATLVHILRTEGIGSLYNGLLPTLFRTIPSTATLFVVVEETKKLGRKLQHRNDNRP</sequence>
<dbReference type="GO" id="GO:1990575">
    <property type="term" value="P:mitochondrial L-ornithine transmembrane transport"/>
    <property type="evidence" value="ECO:0007669"/>
    <property type="project" value="TreeGrafter"/>
</dbReference>
<evidence type="ECO:0000256" key="8">
    <source>
        <dbReference type="ARBA" id="ARBA00023136"/>
    </source>
</evidence>
<keyword evidence="5" id="KW-0677">Repeat</keyword>
<keyword evidence="3 10" id="KW-0813">Transport</keyword>
<evidence type="ECO:0000256" key="7">
    <source>
        <dbReference type="ARBA" id="ARBA00023128"/>
    </source>
</evidence>
<feature type="repeat" description="Solcar" evidence="9">
    <location>
        <begin position="210"/>
        <end position="311"/>
    </location>
</feature>
<feature type="repeat" description="Solcar" evidence="9">
    <location>
        <begin position="6"/>
        <end position="91"/>
    </location>
</feature>
<dbReference type="EMBL" id="GEEE01003273">
    <property type="protein sequence ID" value="JAP59952.1"/>
    <property type="molecule type" value="Transcribed_RNA"/>
</dbReference>
<dbReference type="InterPro" id="IPR023395">
    <property type="entry name" value="MCP_dom_sf"/>
</dbReference>
<comment type="subcellular location">
    <subcellularLocation>
        <location evidence="1">Mitochondrion membrane</location>
        <topology evidence="1">Multi-pass membrane protein</topology>
    </subcellularLocation>
</comment>
<evidence type="ECO:0000256" key="1">
    <source>
        <dbReference type="ARBA" id="ARBA00004225"/>
    </source>
</evidence>
<feature type="repeat" description="Solcar" evidence="9">
    <location>
        <begin position="104"/>
        <end position="199"/>
    </location>
</feature>
<dbReference type="InterPro" id="IPR050567">
    <property type="entry name" value="Mitochondrial_Carrier"/>
</dbReference>
<evidence type="ECO:0000256" key="4">
    <source>
        <dbReference type="ARBA" id="ARBA00022692"/>
    </source>
</evidence>
<dbReference type="SUPFAM" id="SSF103506">
    <property type="entry name" value="Mitochondrial carrier"/>
    <property type="match status" value="1"/>
</dbReference>
<evidence type="ECO:0000256" key="3">
    <source>
        <dbReference type="ARBA" id="ARBA00022448"/>
    </source>
</evidence>
<protein>
    <submittedName>
        <fullName evidence="11">Mitochondrial ornithine transporter 1</fullName>
    </submittedName>
</protein>
<dbReference type="AlphaFoldDB" id="A0A0V0J2R3"/>
<reference evidence="11" key="1">
    <citation type="submission" date="2016-01" db="EMBL/GenBank/DDBJ databases">
        <title>Reference transcriptome for the parasite Schistocephalus solidus: insights into the molecular evolution of parasitism.</title>
        <authorList>
            <person name="Hebert F.O."/>
            <person name="Grambauer S."/>
            <person name="Barber I."/>
            <person name="Landry C.R."/>
            <person name="Aubin-Horth N."/>
        </authorList>
    </citation>
    <scope>NUCLEOTIDE SEQUENCE</scope>
</reference>
<accession>A0A0V0J2R3</accession>
<evidence type="ECO:0000256" key="10">
    <source>
        <dbReference type="RuleBase" id="RU000488"/>
    </source>
</evidence>
<keyword evidence="6" id="KW-1133">Transmembrane helix</keyword>
<dbReference type="PROSITE" id="PS50920">
    <property type="entry name" value="SOLCAR"/>
    <property type="match status" value="3"/>
</dbReference>
<dbReference type="Pfam" id="PF00153">
    <property type="entry name" value="Mito_carr"/>
    <property type="match status" value="3"/>
</dbReference>
<dbReference type="PANTHER" id="PTHR45624:SF12">
    <property type="entry name" value="MITOCHONDRIAL ORNITHINE TRANSPORTER 1"/>
    <property type="match status" value="1"/>
</dbReference>
<gene>
    <name evidence="11" type="primary">ORNT1</name>
    <name evidence="11" type="ORF">TR167431</name>
</gene>
<dbReference type="GO" id="GO:0000064">
    <property type="term" value="F:L-ornithine transmembrane transporter activity"/>
    <property type="evidence" value="ECO:0007669"/>
    <property type="project" value="TreeGrafter"/>
</dbReference>
<dbReference type="Gene3D" id="1.50.40.10">
    <property type="entry name" value="Mitochondrial carrier domain"/>
    <property type="match status" value="1"/>
</dbReference>
<name>A0A0V0J2R3_SCHSO</name>
<dbReference type="EMBL" id="GEEE01009254">
    <property type="protein sequence ID" value="JAP53971.1"/>
    <property type="molecule type" value="Transcribed_RNA"/>
</dbReference>